<evidence type="ECO:0000256" key="5">
    <source>
        <dbReference type="ARBA" id="ARBA00022695"/>
    </source>
</evidence>
<accession>A0A9N9B5K9</accession>
<dbReference type="InterPro" id="IPR014724">
    <property type="entry name" value="RNA_pol_RPB2_OB-fold"/>
</dbReference>
<feature type="domain" description="DNA-directed RNA polymerase subunit 2 hybrid-binding" evidence="7">
    <location>
        <begin position="197"/>
        <end position="260"/>
    </location>
</feature>
<dbReference type="InterPro" id="IPR015712">
    <property type="entry name" value="DNA-dir_RNA_pol_su2"/>
</dbReference>
<evidence type="ECO:0000256" key="3">
    <source>
        <dbReference type="ARBA" id="ARBA00022478"/>
    </source>
</evidence>
<keyword evidence="9" id="KW-1185">Reference proteome</keyword>
<dbReference type="GO" id="GO:0003899">
    <property type="term" value="F:DNA-directed RNA polymerase activity"/>
    <property type="evidence" value="ECO:0007669"/>
    <property type="project" value="UniProtKB-EC"/>
</dbReference>
<dbReference type="Gene3D" id="2.40.270.10">
    <property type="entry name" value="DNA-directed RNA polymerase, subunit 2, domain 6"/>
    <property type="match status" value="2"/>
</dbReference>
<evidence type="ECO:0000256" key="2">
    <source>
        <dbReference type="ARBA" id="ARBA00012418"/>
    </source>
</evidence>
<dbReference type="EC" id="2.7.7.6" evidence="2"/>
<proteinExistence type="inferred from homology"/>
<dbReference type="Gene3D" id="2.40.50.150">
    <property type="match status" value="2"/>
</dbReference>
<evidence type="ECO:0000256" key="6">
    <source>
        <dbReference type="ARBA" id="ARBA00023163"/>
    </source>
</evidence>
<evidence type="ECO:0000313" key="9">
    <source>
        <dbReference type="Proteomes" id="UP000789405"/>
    </source>
</evidence>
<dbReference type="Pfam" id="PF00562">
    <property type="entry name" value="RNA_pol_Rpb2_6"/>
    <property type="match status" value="2"/>
</dbReference>
<dbReference type="GO" id="GO:0032549">
    <property type="term" value="F:ribonucleoside binding"/>
    <property type="evidence" value="ECO:0007669"/>
    <property type="project" value="InterPro"/>
</dbReference>
<evidence type="ECO:0000256" key="4">
    <source>
        <dbReference type="ARBA" id="ARBA00022679"/>
    </source>
</evidence>
<dbReference type="InterPro" id="IPR037034">
    <property type="entry name" value="RNA_pol_Rpb2_2_sf"/>
</dbReference>
<protein>
    <recommendedName>
        <fullName evidence="2">DNA-directed RNA polymerase</fullName>
        <ecNumber evidence="2">2.7.7.6</ecNumber>
    </recommendedName>
</protein>
<evidence type="ECO:0000256" key="1">
    <source>
        <dbReference type="ARBA" id="ARBA00006835"/>
    </source>
</evidence>
<sequence length="278" mass="30782">ALIEINYKGIIEQLVQGECLNTFLTGCVELMLQEFKSFGIQSKEQCVSFLGEKLRIIFSISPSYSHKQLVAIFIDLEIGYVPPSNGGQHSDDKTNGGYTLNRNNASNGNKLYRLQTGQTPIVRPLLHNTLGLDGFPNGTNTIIAVISYTGLGADAPPSLREKLNNDGLPFIGTRLKIGDPLCAYIDGTQGGDDSGVYEVQKVQIMLRIPRPPVIGNKFSSKHGQKGIFSRLWLQFDVSFTESCTQPDVIFNPHTFPSHSTPFRFNEEFTAIDYFGEQL</sequence>
<comment type="similarity">
    <text evidence="1">Belongs to the RNA polymerase beta chain family.</text>
</comment>
<gene>
    <name evidence="8" type="ORF">DERYTH_LOCUS5514</name>
</gene>
<dbReference type="Gene3D" id="3.90.1110.10">
    <property type="entry name" value="RNA polymerase Rpb2, domain 2"/>
    <property type="match status" value="1"/>
</dbReference>
<dbReference type="GO" id="GO:0003677">
    <property type="term" value="F:DNA binding"/>
    <property type="evidence" value="ECO:0007669"/>
    <property type="project" value="InterPro"/>
</dbReference>
<dbReference type="GO" id="GO:0006351">
    <property type="term" value="P:DNA-templated transcription"/>
    <property type="evidence" value="ECO:0007669"/>
    <property type="project" value="InterPro"/>
</dbReference>
<dbReference type="Proteomes" id="UP000789405">
    <property type="component" value="Unassembled WGS sequence"/>
</dbReference>
<comment type="caution">
    <text evidence="8">The sequence shown here is derived from an EMBL/GenBank/DDBJ whole genome shotgun (WGS) entry which is preliminary data.</text>
</comment>
<feature type="domain" description="DNA-directed RNA polymerase subunit 2 hybrid-binding" evidence="7">
    <location>
        <begin position="91"/>
        <end position="150"/>
    </location>
</feature>
<dbReference type="OrthoDB" id="2426160at2759"/>
<dbReference type="GO" id="GO:0000428">
    <property type="term" value="C:DNA-directed RNA polymerase complex"/>
    <property type="evidence" value="ECO:0007669"/>
    <property type="project" value="UniProtKB-KW"/>
</dbReference>
<evidence type="ECO:0000313" key="8">
    <source>
        <dbReference type="EMBL" id="CAG8556267.1"/>
    </source>
</evidence>
<dbReference type="AlphaFoldDB" id="A0A9N9B5K9"/>
<organism evidence="8 9">
    <name type="scientific">Dentiscutata erythropus</name>
    <dbReference type="NCBI Taxonomy" id="1348616"/>
    <lineage>
        <taxon>Eukaryota</taxon>
        <taxon>Fungi</taxon>
        <taxon>Fungi incertae sedis</taxon>
        <taxon>Mucoromycota</taxon>
        <taxon>Glomeromycotina</taxon>
        <taxon>Glomeromycetes</taxon>
        <taxon>Diversisporales</taxon>
        <taxon>Gigasporaceae</taxon>
        <taxon>Dentiscutata</taxon>
    </lineage>
</organism>
<feature type="non-terminal residue" evidence="8">
    <location>
        <position position="278"/>
    </location>
</feature>
<dbReference type="InterPro" id="IPR037033">
    <property type="entry name" value="DNA-dir_RNAP_su2_hyb_sf"/>
</dbReference>
<keyword evidence="6" id="KW-0804">Transcription</keyword>
<dbReference type="InterPro" id="IPR007121">
    <property type="entry name" value="RNA_pol_bsu_CS"/>
</dbReference>
<keyword evidence="5" id="KW-0548">Nucleotidyltransferase</keyword>
<dbReference type="PANTHER" id="PTHR20856">
    <property type="entry name" value="DNA-DIRECTED RNA POLYMERASE I SUBUNIT 2"/>
    <property type="match status" value="1"/>
</dbReference>
<keyword evidence="4" id="KW-0808">Transferase</keyword>
<dbReference type="SUPFAM" id="SSF64484">
    <property type="entry name" value="beta and beta-prime subunits of DNA dependent RNA-polymerase"/>
    <property type="match status" value="1"/>
</dbReference>
<name>A0A9N9B5K9_9GLOM</name>
<evidence type="ECO:0000259" key="7">
    <source>
        <dbReference type="Pfam" id="PF00562"/>
    </source>
</evidence>
<reference evidence="8" key="1">
    <citation type="submission" date="2021-06" db="EMBL/GenBank/DDBJ databases">
        <authorList>
            <person name="Kallberg Y."/>
            <person name="Tangrot J."/>
            <person name="Rosling A."/>
        </authorList>
    </citation>
    <scope>NUCLEOTIDE SEQUENCE</scope>
    <source>
        <strain evidence="8">MA453B</strain>
    </source>
</reference>
<dbReference type="EMBL" id="CAJVPY010002314">
    <property type="protein sequence ID" value="CAG8556267.1"/>
    <property type="molecule type" value="Genomic_DNA"/>
</dbReference>
<dbReference type="PROSITE" id="PS01166">
    <property type="entry name" value="RNA_POL_BETA"/>
    <property type="match status" value="1"/>
</dbReference>
<dbReference type="InterPro" id="IPR007120">
    <property type="entry name" value="DNA-dir_RNAP_su2_dom"/>
</dbReference>
<keyword evidence="3" id="KW-0240">DNA-directed RNA polymerase</keyword>